<keyword evidence="6" id="KW-0378">Hydrolase</keyword>
<evidence type="ECO:0000259" key="9">
    <source>
        <dbReference type="PROSITE" id="PS50878"/>
    </source>
</evidence>
<dbReference type="FunFam" id="3.30.420.10:FF:000063">
    <property type="entry name" value="Retrovirus-related Pol polyprotein from transposon 297-like Protein"/>
    <property type="match status" value="1"/>
</dbReference>
<dbReference type="GO" id="GO:0004519">
    <property type="term" value="F:endonuclease activity"/>
    <property type="evidence" value="ECO:0007669"/>
    <property type="project" value="UniProtKB-KW"/>
</dbReference>
<name>A0A146L0H7_LYGHE</name>
<feature type="compositionally biased region" description="Basic and acidic residues" evidence="8">
    <location>
        <begin position="1358"/>
        <end position="1371"/>
    </location>
</feature>
<accession>A0A146L0H7</accession>
<feature type="compositionally biased region" description="Polar residues" evidence="8">
    <location>
        <begin position="1294"/>
        <end position="1356"/>
    </location>
</feature>
<dbReference type="Gene3D" id="1.10.340.70">
    <property type="match status" value="1"/>
</dbReference>
<dbReference type="InterPro" id="IPR036397">
    <property type="entry name" value="RNaseH_sf"/>
</dbReference>
<dbReference type="SUPFAM" id="SSF53098">
    <property type="entry name" value="Ribonuclease H-like"/>
    <property type="match status" value="1"/>
</dbReference>
<feature type="domain" description="Integrase catalytic" evidence="10">
    <location>
        <begin position="1039"/>
        <end position="1151"/>
    </location>
</feature>
<dbReference type="GO" id="GO:0042575">
    <property type="term" value="C:DNA polymerase complex"/>
    <property type="evidence" value="ECO:0007669"/>
    <property type="project" value="UniProtKB-ARBA"/>
</dbReference>
<protein>
    <recommendedName>
        <fullName evidence="1">RNA-directed DNA polymerase</fullName>
        <ecNumber evidence="1">2.7.7.49</ecNumber>
    </recommendedName>
</protein>
<dbReference type="InterPro" id="IPR041373">
    <property type="entry name" value="RT_RNaseH"/>
</dbReference>
<dbReference type="Pfam" id="PF00078">
    <property type="entry name" value="RVT_1"/>
    <property type="match status" value="1"/>
</dbReference>
<dbReference type="PROSITE" id="PS50878">
    <property type="entry name" value="RT_POL"/>
    <property type="match status" value="1"/>
</dbReference>
<dbReference type="SUPFAM" id="SSF56672">
    <property type="entry name" value="DNA/RNA polymerases"/>
    <property type="match status" value="1"/>
</dbReference>
<feature type="region of interest" description="Disordered" evidence="8">
    <location>
        <begin position="252"/>
        <end position="277"/>
    </location>
</feature>
<dbReference type="Pfam" id="PF00665">
    <property type="entry name" value="rve"/>
    <property type="match status" value="1"/>
</dbReference>
<dbReference type="GO" id="GO:0003964">
    <property type="term" value="F:RNA-directed DNA polymerase activity"/>
    <property type="evidence" value="ECO:0007669"/>
    <property type="project" value="UniProtKB-KW"/>
</dbReference>
<dbReference type="FunFam" id="1.10.340.70:FF:000003">
    <property type="entry name" value="Protein CBG25708"/>
    <property type="match status" value="1"/>
</dbReference>
<dbReference type="EMBL" id="GDHC01017753">
    <property type="protein sequence ID" value="JAQ00876.1"/>
    <property type="molecule type" value="Transcribed_RNA"/>
</dbReference>
<dbReference type="InterPro" id="IPR012337">
    <property type="entry name" value="RNaseH-like_sf"/>
</dbReference>
<dbReference type="Pfam" id="PF17917">
    <property type="entry name" value="RT_RNaseH"/>
    <property type="match status" value="1"/>
</dbReference>
<dbReference type="CDD" id="cd09274">
    <property type="entry name" value="RNase_HI_RT_Ty3"/>
    <property type="match status" value="1"/>
</dbReference>
<dbReference type="EC" id="2.7.7.49" evidence="1"/>
<reference evidence="11" key="1">
    <citation type="journal article" date="2016" name="Gigascience">
        <title>De novo construction of an expanded transcriptome assembly for the western tarnished plant bug, Lygus hesperus.</title>
        <authorList>
            <person name="Tassone E.E."/>
            <person name="Geib S.M."/>
            <person name="Hall B."/>
            <person name="Fabrick J.A."/>
            <person name="Brent C.S."/>
            <person name="Hull J.J."/>
        </authorList>
    </citation>
    <scope>NUCLEOTIDE SEQUENCE</scope>
</reference>
<dbReference type="GO" id="GO:0016787">
    <property type="term" value="F:hydrolase activity"/>
    <property type="evidence" value="ECO:0007669"/>
    <property type="project" value="UniProtKB-KW"/>
</dbReference>
<dbReference type="PANTHER" id="PTHR37984:SF8">
    <property type="entry name" value="CCHC-TYPE DOMAIN-CONTAINING PROTEIN"/>
    <property type="match status" value="1"/>
</dbReference>
<gene>
    <name evidence="11" type="primary">pol_355</name>
    <name evidence="11" type="ORF">g.45741</name>
</gene>
<dbReference type="Gene3D" id="3.10.10.10">
    <property type="entry name" value="HIV Type 1 Reverse Transcriptase, subunit A, domain 1"/>
    <property type="match status" value="1"/>
</dbReference>
<dbReference type="InterPro" id="IPR000477">
    <property type="entry name" value="RT_dom"/>
</dbReference>
<dbReference type="PANTHER" id="PTHR37984">
    <property type="entry name" value="PROTEIN CBG26694"/>
    <property type="match status" value="1"/>
</dbReference>
<keyword evidence="5" id="KW-0255">Endonuclease</keyword>
<dbReference type="PROSITE" id="PS50994">
    <property type="entry name" value="INTEGRASE"/>
    <property type="match status" value="1"/>
</dbReference>
<dbReference type="GO" id="GO:0015074">
    <property type="term" value="P:DNA integration"/>
    <property type="evidence" value="ECO:0007669"/>
    <property type="project" value="InterPro"/>
</dbReference>
<keyword evidence="2" id="KW-0808">Transferase</keyword>
<evidence type="ECO:0000259" key="10">
    <source>
        <dbReference type="PROSITE" id="PS50994"/>
    </source>
</evidence>
<dbReference type="CDD" id="cd05481">
    <property type="entry name" value="retropepsin_like_LTR_1"/>
    <property type="match status" value="1"/>
</dbReference>
<dbReference type="GO" id="GO:0003676">
    <property type="term" value="F:nucleic acid binding"/>
    <property type="evidence" value="ECO:0007669"/>
    <property type="project" value="InterPro"/>
</dbReference>
<dbReference type="CDD" id="cd01647">
    <property type="entry name" value="RT_LTR"/>
    <property type="match status" value="1"/>
</dbReference>
<dbReference type="Gene3D" id="3.30.420.10">
    <property type="entry name" value="Ribonuclease H-like superfamily/Ribonuclease H"/>
    <property type="match status" value="1"/>
</dbReference>
<feature type="region of interest" description="Disordered" evidence="8">
    <location>
        <begin position="1276"/>
        <end position="1392"/>
    </location>
</feature>
<dbReference type="Gene3D" id="3.30.70.270">
    <property type="match status" value="2"/>
</dbReference>
<keyword evidence="4" id="KW-0540">Nuclease</keyword>
<proteinExistence type="predicted"/>
<feature type="domain" description="Reverse transcriptase" evidence="9">
    <location>
        <begin position="479"/>
        <end position="661"/>
    </location>
</feature>
<dbReference type="FunFam" id="3.30.70.270:FF:000026">
    <property type="entry name" value="Transposon Ty3-G Gag-Pol polyprotein"/>
    <property type="match status" value="1"/>
</dbReference>
<evidence type="ECO:0000313" key="11">
    <source>
        <dbReference type="EMBL" id="JAQ00876.1"/>
    </source>
</evidence>
<dbReference type="InterPro" id="IPR050951">
    <property type="entry name" value="Retrovirus_Pol_polyprotein"/>
</dbReference>
<sequence length="1392" mass="157918">MASNVPIPAKMTTEGNASEHWKYFKEEWENYAIASGLDKKEPSVQVATLKCLLGRGTMQILKNLKLDATKMSAVSTIVSELDAYFSPAVNIIYERYIFGSAVQGASESIDQYVARLRNLVSTCSYGSLEGEMIRDRLVLGIRDEATKKQLICDAKLTLDTAITTCRVNELASAQMRSLHTTTVPEQVNRMHQRRKRPKSTATVKGKADCWYCGLVHAKGECPAYGKRCFRCRKYNHLESVCESLSKQRKQKLKSRRSVKRLDESDSSGSEGEISDKSEADMYSSDALRLETVNNFGVKTKRKWVAKLDFYCKHAVKAIDCQLDSGATVNVCDVSTLRKAFGNKFSFQKSGTTIRCFGGSTVRPIGEVVIAVASRKAKCDLVFQVVDNNGKGKEMPLLSAESCEKLGLVQLTADVKLVGADNAQSILERYGDVFRGIGCLEGECTLNVDPNFQPVKQKPRRIPVPLREEVKQKLEELVRNEIITKETGPTDWISNLVVVKTPKKLRLCLDPLFLNRALRRTEYEIPTIESLTPELNGARYFSVVDTKDGFWNLKLSPESSKLTTFWTPFGRYRFLRLPFGLCVSTDMYQCRLHEIFEGLENVIVIQDDILVIGRGSTDEEASINHDRALERLLARAKQANLKFNRDKIKLKQREVRYMGHIITPDGLKADPGIVAAINQMPYPADVTQVKSFMGMAMYLSKFVPHLSALCEPLRALTRKGQEWEFGDEHKRAVDSVKGIISKAPVLAYFDPRKPVILQSDASKEGLGAVILQDGRPVAYASRSLRNSEQQYAQIVKECLSILFACTRFSQLITGCGQIIAHTDHRPLETIFQKSILEAPIQLQRMMMRLQRYDLQVKFISGSKMFLADPLSRMMLQDTTQEGCLDNVYLVEEKIFEEIESIKIPENVNITQVSLEKVRQATMTDDILPLLASVIKEGWPIVKEKLPSCLYEYWDLKDELMVQDGVIFKGNRIVVPKSLRAEFINKIHLCHLGQNASLRRARDTLFWPFMSVQIKDTIKTCQTCQELAPNQTKTPMKTHRIPSLPWERVSMDTFEFENRQYVVIVDAYSDYFEVEHLPNITTKTIIKFCKQQFARHGIPQVLITDNAPQLISGEFREFAQEWEFLHSTSSPHHSRGNGKAESAVKIAKTLMRKCRRENCDFYSALLEWRNTPTVDMESSPAQRLMSRRTRNRIPMTEKLLIPEVVPEVQELIAAKRRRTKFYYDKSARTLPDLEVGQEVLVKPNSGRMWKSGEVEEKHGQGASYDVVVDGKLYRRNRTWLRPQHTSPTRFPRSSVKVRNTPSPKKNGTDGAETSTEKNCSGHQTNDSSTQTSPKNHNSIKVTKTTNLETPPSTSTKQAHSTKDTESAPRERPKGSRYGRPYIPSKKLQYDKQNR</sequence>
<evidence type="ECO:0000256" key="2">
    <source>
        <dbReference type="ARBA" id="ARBA00022679"/>
    </source>
</evidence>
<keyword evidence="7" id="KW-0695">RNA-directed DNA polymerase</keyword>
<dbReference type="InterPro" id="IPR043502">
    <property type="entry name" value="DNA/RNA_pol_sf"/>
</dbReference>
<dbReference type="InterPro" id="IPR001584">
    <property type="entry name" value="Integrase_cat-core"/>
</dbReference>
<dbReference type="InterPro" id="IPR043128">
    <property type="entry name" value="Rev_trsase/Diguanyl_cyclase"/>
</dbReference>
<evidence type="ECO:0000256" key="5">
    <source>
        <dbReference type="ARBA" id="ARBA00022759"/>
    </source>
</evidence>
<evidence type="ECO:0000256" key="7">
    <source>
        <dbReference type="ARBA" id="ARBA00022918"/>
    </source>
</evidence>
<dbReference type="InterPro" id="IPR041588">
    <property type="entry name" value="Integrase_H2C2"/>
</dbReference>
<keyword evidence="3" id="KW-0548">Nucleotidyltransferase</keyword>
<evidence type="ECO:0000256" key="1">
    <source>
        <dbReference type="ARBA" id="ARBA00012493"/>
    </source>
</evidence>
<organism evidence="11">
    <name type="scientific">Lygus hesperus</name>
    <name type="common">Western plant bug</name>
    <dbReference type="NCBI Taxonomy" id="30085"/>
    <lineage>
        <taxon>Eukaryota</taxon>
        <taxon>Metazoa</taxon>
        <taxon>Ecdysozoa</taxon>
        <taxon>Arthropoda</taxon>
        <taxon>Hexapoda</taxon>
        <taxon>Insecta</taxon>
        <taxon>Pterygota</taxon>
        <taxon>Neoptera</taxon>
        <taxon>Paraneoptera</taxon>
        <taxon>Hemiptera</taxon>
        <taxon>Heteroptera</taxon>
        <taxon>Panheteroptera</taxon>
        <taxon>Cimicomorpha</taxon>
        <taxon>Miridae</taxon>
        <taxon>Mirini</taxon>
        <taxon>Lygus</taxon>
    </lineage>
</organism>
<dbReference type="Pfam" id="PF17921">
    <property type="entry name" value="Integrase_H2C2"/>
    <property type="match status" value="1"/>
</dbReference>
<evidence type="ECO:0000256" key="8">
    <source>
        <dbReference type="SAM" id="MobiDB-lite"/>
    </source>
</evidence>
<evidence type="ECO:0000256" key="4">
    <source>
        <dbReference type="ARBA" id="ARBA00022722"/>
    </source>
</evidence>
<evidence type="ECO:0000256" key="3">
    <source>
        <dbReference type="ARBA" id="ARBA00022695"/>
    </source>
</evidence>
<evidence type="ECO:0000256" key="6">
    <source>
        <dbReference type="ARBA" id="ARBA00022801"/>
    </source>
</evidence>